<name>A0AAD7N233_9AGAR</name>
<organism evidence="1 2">
    <name type="scientific">Mycena metata</name>
    <dbReference type="NCBI Taxonomy" id="1033252"/>
    <lineage>
        <taxon>Eukaryota</taxon>
        <taxon>Fungi</taxon>
        <taxon>Dikarya</taxon>
        <taxon>Basidiomycota</taxon>
        <taxon>Agaricomycotina</taxon>
        <taxon>Agaricomycetes</taxon>
        <taxon>Agaricomycetidae</taxon>
        <taxon>Agaricales</taxon>
        <taxon>Marasmiineae</taxon>
        <taxon>Mycenaceae</taxon>
        <taxon>Mycena</taxon>
    </lineage>
</organism>
<gene>
    <name evidence="1" type="ORF">B0H16DRAFT_1464148</name>
</gene>
<accession>A0AAD7N233</accession>
<reference evidence="1" key="1">
    <citation type="submission" date="2023-03" db="EMBL/GenBank/DDBJ databases">
        <title>Massive genome expansion in bonnet fungi (Mycena s.s.) driven by repeated elements and novel gene families across ecological guilds.</title>
        <authorList>
            <consortium name="Lawrence Berkeley National Laboratory"/>
            <person name="Harder C.B."/>
            <person name="Miyauchi S."/>
            <person name="Viragh M."/>
            <person name="Kuo A."/>
            <person name="Thoen E."/>
            <person name="Andreopoulos B."/>
            <person name="Lu D."/>
            <person name="Skrede I."/>
            <person name="Drula E."/>
            <person name="Henrissat B."/>
            <person name="Morin E."/>
            <person name="Kohler A."/>
            <person name="Barry K."/>
            <person name="LaButti K."/>
            <person name="Morin E."/>
            <person name="Salamov A."/>
            <person name="Lipzen A."/>
            <person name="Mereny Z."/>
            <person name="Hegedus B."/>
            <person name="Baldrian P."/>
            <person name="Stursova M."/>
            <person name="Weitz H."/>
            <person name="Taylor A."/>
            <person name="Grigoriev I.V."/>
            <person name="Nagy L.G."/>
            <person name="Martin F."/>
            <person name="Kauserud H."/>
        </authorList>
    </citation>
    <scope>NUCLEOTIDE SEQUENCE</scope>
    <source>
        <strain evidence="1">CBHHK182m</strain>
    </source>
</reference>
<sequence length="284" mass="30416">MAPSKNFSITEWILTADCDGPLGTCSRGMPLQDCLGCNRDGYLGTTNQVGYDFTRINTSWVSPTVDADGATMRWYNATFKVSTAVDLTTLFDNVDGNLCLYPKVPAVLYLKPGSEGETEFLKGLEASTKMGTVKDSLFQTSVTYDPADPGKENYTLFYAKASVEAEGQFSIKTYNNEAKVAVMNIFQKNGIRAEQVDTDIIQAKVSGQFGTYIGVNAALNLVSGQAGPFDVTLGVGVATGLGVRDEAIEVMALGCGFTIGKRVGISVAGTSAEINFGRFFPDQE</sequence>
<proteinExistence type="predicted"/>
<dbReference type="Proteomes" id="UP001215598">
    <property type="component" value="Unassembled WGS sequence"/>
</dbReference>
<comment type="caution">
    <text evidence="1">The sequence shown here is derived from an EMBL/GenBank/DDBJ whole genome shotgun (WGS) entry which is preliminary data.</text>
</comment>
<dbReference type="EMBL" id="JARKIB010000095">
    <property type="protein sequence ID" value="KAJ7742285.1"/>
    <property type="molecule type" value="Genomic_DNA"/>
</dbReference>
<keyword evidence="2" id="KW-1185">Reference proteome</keyword>
<protein>
    <submittedName>
        <fullName evidence="1">Uncharacterized protein</fullName>
    </submittedName>
</protein>
<evidence type="ECO:0000313" key="2">
    <source>
        <dbReference type="Proteomes" id="UP001215598"/>
    </source>
</evidence>
<dbReference type="AlphaFoldDB" id="A0AAD7N233"/>
<evidence type="ECO:0000313" key="1">
    <source>
        <dbReference type="EMBL" id="KAJ7742285.1"/>
    </source>
</evidence>